<dbReference type="Proteomes" id="UP000639274">
    <property type="component" value="Chromosome"/>
</dbReference>
<dbReference type="SUPFAM" id="SSF51126">
    <property type="entry name" value="Pectin lyase-like"/>
    <property type="match status" value="1"/>
</dbReference>
<reference evidence="1 2" key="1">
    <citation type="submission" date="2021-03" db="EMBL/GenBank/DDBJ databases">
        <title>Lysobacter sp. nov. isolated from soil of gangwondo yeongwol, south Korea.</title>
        <authorList>
            <person name="Kim K.R."/>
            <person name="Kim K.H."/>
            <person name="Jeon C.O."/>
        </authorList>
    </citation>
    <scope>NUCLEOTIDE SEQUENCE [LARGE SCALE GENOMIC DNA]</scope>
    <source>
        <strain evidence="1 2">R19</strain>
    </source>
</reference>
<organism evidence="1 2">
    <name type="scientific">Agrilutibacter solisilvae</name>
    <dbReference type="NCBI Taxonomy" id="2763317"/>
    <lineage>
        <taxon>Bacteria</taxon>
        <taxon>Pseudomonadati</taxon>
        <taxon>Pseudomonadota</taxon>
        <taxon>Gammaproteobacteria</taxon>
        <taxon>Lysobacterales</taxon>
        <taxon>Lysobacteraceae</taxon>
        <taxon>Agrilutibacter</taxon>
    </lineage>
</organism>
<protein>
    <submittedName>
        <fullName evidence="1">Right-handed parallel beta-helix repeat-containing protein</fullName>
    </submittedName>
</protein>
<evidence type="ECO:0000313" key="2">
    <source>
        <dbReference type="Proteomes" id="UP000639274"/>
    </source>
</evidence>
<name>A0A974XZF8_9GAMM</name>
<gene>
    <name evidence="1" type="ORF">I8J32_013730</name>
</gene>
<proteinExistence type="predicted"/>
<dbReference type="InterPro" id="IPR006626">
    <property type="entry name" value="PbH1"/>
</dbReference>
<accession>A0A974XZF8</accession>
<dbReference type="RefSeq" id="WP_200615630.1">
    <property type="nucleotide sequence ID" value="NZ_CP071518.1"/>
</dbReference>
<dbReference type="EMBL" id="CP071518">
    <property type="protein sequence ID" value="QSX77780.1"/>
    <property type="molecule type" value="Genomic_DNA"/>
</dbReference>
<dbReference type="KEGG" id="lsf:I8J32_013730"/>
<dbReference type="InterPro" id="IPR012334">
    <property type="entry name" value="Pectin_lyas_fold"/>
</dbReference>
<evidence type="ECO:0000313" key="1">
    <source>
        <dbReference type="EMBL" id="QSX77780.1"/>
    </source>
</evidence>
<dbReference type="Gene3D" id="2.160.20.10">
    <property type="entry name" value="Single-stranded right-handed beta-helix, Pectin lyase-like"/>
    <property type="match status" value="1"/>
</dbReference>
<keyword evidence="2" id="KW-1185">Reference proteome</keyword>
<dbReference type="SMART" id="SM00710">
    <property type="entry name" value="PbH1"/>
    <property type="match status" value="5"/>
</dbReference>
<dbReference type="AlphaFoldDB" id="A0A974XZF8"/>
<dbReference type="InterPro" id="IPR011050">
    <property type="entry name" value="Pectin_lyase_fold/virulence"/>
</dbReference>
<sequence length="278" mass="27603">MLLLGAGSSLSSPGILAAEGYSNCEGFIDSLPATITAQGVWCLRKDLNTAISAGTAIDIRANNVTIDCNDFKVGGLAGGAGTSAYGVRALSALNATVRNCTMRGFYVGAGLSGSGHVIEDNRFDANTYIGIEIAGDASVARHNLVVDTGGSTTVGGYAVGIKAGGAVDLIDNTVSGVVGHPNSSGIALAYGISTHHLSGSIAGNRVGGLVPSGTGTVHGINNQENGRISIRANDVTGNGGAGTGIFCTFPRGSALGNVISGFSTGLSGCTTQDNLIVP</sequence>